<dbReference type="AlphaFoldDB" id="A0A1I1FDW3"/>
<accession>A0A1I1FDW3</accession>
<dbReference type="HAMAP" id="MF_00022">
    <property type="entry name" value="Glu_tRNA_synth_type1"/>
    <property type="match status" value="1"/>
</dbReference>
<dbReference type="Gene3D" id="1.10.10.350">
    <property type="match status" value="1"/>
</dbReference>
<evidence type="ECO:0000313" key="11">
    <source>
        <dbReference type="EMBL" id="SFB97481.1"/>
    </source>
</evidence>
<name>A0A1I1FDW3_9BACT</name>
<dbReference type="GO" id="GO:0006424">
    <property type="term" value="P:glutamyl-tRNA aminoacylation"/>
    <property type="evidence" value="ECO:0007669"/>
    <property type="project" value="UniProtKB-UniRule"/>
</dbReference>
<feature type="domain" description="Glutamyl/glutaminyl-tRNA synthetase class Ib catalytic" evidence="9">
    <location>
        <begin position="5"/>
        <end position="353"/>
    </location>
</feature>
<keyword evidence="5 8" id="KW-0067">ATP-binding</keyword>
<comment type="catalytic activity">
    <reaction evidence="8">
        <text>tRNA(Glu) + L-glutamate + ATP = L-glutamyl-tRNA(Glu) + AMP + diphosphate</text>
        <dbReference type="Rhea" id="RHEA:23540"/>
        <dbReference type="Rhea" id="RHEA-COMP:9663"/>
        <dbReference type="Rhea" id="RHEA-COMP:9680"/>
        <dbReference type="ChEBI" id="CHEBI:29985"/>
        <dbReference type="ChEBI" id="CHEBI:30616"/>
        <dbReference type="ChEBI" id="CHEBI:33019"/>
        <dbReference type="ChEBI" id="CHEBI:78442"/>
        <dbReference type="ChEBI" id="CHEBI:78520"/>
        <dbReference type="ChEBI" id="CHEBI:456215"/>
        <dbReference type="EC" id="6.1.1.17"/>
    </reaction>
</comment>
<dbReference type="SUPFAM" id="SSF52374">
    <property type="entry name" value="Nucleotidylyl transferase"/>
    <property type="match status" value="1"/>
</dbReference>
<dbReference type="STRING" id="927664.SAMN05421780_102147"/>
<keyword evidence="4 8" id="KW-0547">Nucleotide-binding</keyword>
<feature type="short sequence motif" description="'HIGH' region" evidence="8">
    <location>
        <begin position="11"/>
        <end position="21"/>
    </location>
</feature>
<keyword evidence="6 8" id="KW-0648">Protein biosynthesis</keyword>
<dbReference type="NCBIfam" id="TIGR00464">
    <property type="entry name" value="gltX_bact"/>
    <property type="match status" value="1"/>
</dbReference>
<reference evidence="11 12" key="1">
    <citation type="submission" date="2016-10" db="EMBL/GenBank/DDBJ databases">
        <authorList>
            <person name="de Groot N.N."/>
        </authorList>
    </citation>
    <scope>NUCLEOTIDE SEQUENCE [LARGE SCALE GENOMIC DNA]</scope>
    <source>
        <strain evidence="11 12">DSM 6793</strain>
    </source>
</reference>
<sequence>MERPVRVRFAPSPTGSLHIGGVRTALYNYLLARKTGGKFIIRIEDTDQTRFVEGAEDYIMEALRWCGITADEGVVEGGPHAPYRQSERKAMYMQYAMQLIESGNAYYAFDTPDELEAMRERLKAAQVPDPKYNAITRLSMKNSLTLPEDEVKARIAAGEPYVIRLKVPRKEEVRLNDMIRGWVMVHSATLDDKVLMKSDGMPTYHLANVVDDHLMEITHVIRGEEWLPSAPTHVLLYKAFGWEETMPRFAHLPLLLKPDGNGKLSKRDGEAHGFPVFPLAWKQTDEATGEIKTVAGFREEGYLPEAVVNFLALLGWNPGTQQELFTFDELVEAFTVERIGKSGTKFDINKAKWFNQQYLRQKPDAELAKHLLEDVQKNGLSCSAETAEKIVGLVKERAVFYKDLWTEAEFIFVRPTAYDESVAASKWNTDAVKVLTDYQAAVAAAAPLTHDSAKALLNEILEKHGLKIGKVMQAVRLAVTGRGAGPDLMHIMEILGNQETAERIGHALQTLNKFVVA</sequence>
<dbReference type="InterPro" id="IPR049940">
    <property type="entry name" value="GluQ/Sye"/>
</dbReference>
<dbReference type="CDD" id="cd00808">
    <property type="entry name" value="GluRS_core"/>
    <property type="match status" value="1"/>
</dbReference>
<comment type="function">
    <text evidence="8">Catalyzes the attachment of glutamate to tRNA(Glu) in a two-step reaction: glutamate is first activated by ATP to form Glu-AMP and then transferred to the acceptor end of tRNA(Glu).</text>
</comment>
<evidence type="ECO:0000256" key="3">
    <source>
        <dbReference type="ARBA" id="ARBA00022598"/>
    </source>
</evidence>
<dbReference type="InterPro" id="IPR045462">
    <property type="entry name" value="aa-tRNA-synth_I_cd-bd"/>
</dbReference>
<feature type="short sequence motif" description="'KMSKS' region" evidence="8">
    <location>
        <begin position="263"/>
        <end position="267"/>
    </location>
</feature>
<keyword evidence="3 8" id="KW-0436">Ligase</keyword>
<protein>
    <recommendedName>
        <fullName evidence="8">Glutamate--tRNA ligase</fullName>
        <ecNumber evidence="8">6.1.1.17</ecNumber>
    </recommendedName>
    <alternativeName>
        <fullName evidence="8">Glutamyl-tRNA synthetase</fullName>
        <shortName evidence="8">GluRS</shortName>
    </alternativeName>
</protein>
<dbReference type="PROSITE" id="PS00178">
    <property type="entry name" value="AA_TRNA_LIGASE_I"/>
    <property type="match status" value="1"/>
</dbReference>
<dbReference type="PANTHER" id="PTHR43311:SF2">
    <property type="entry name" value="GLUTAMATE--TRNA LIGASE, MITOCHONDRIAL-RELATED"/>
    <property type="match status" value="1"/>
</dbReference>
<gene>
    <name evidence="8" type="primary">gltX</name>
    <name evidence="11" type="ORF">SAMN05421780_102147</name>
</gene>
<evidence type="ECO:0000256" key="6">
    <source>
        <dbReference type="ARBA" id="ARBA00022917"/>
    </source>
</evidence>
<keyword evidence="12" id="KW-1185">Reference proteome</keyword>
<dbReference type="InterPro" id="IPR000924">
    <property type="entry name" value="Glu/Gln-tRNA-synth"/>
</dbReference>
<dbReference type="OrthoDB" id="9807503at2"/>
<dbReference type="EMBL" id="FOLE01000002">
    <property type="protein sequence ID" value="SFB97481.1"/>
    <property type="molecule type" value="Genomic_DNA"/>
</dbReference>
<evidence type="ECO:0000256" key="4">
    <source>
        <dbReference type="ARBA" id="ARBA00022741"/>
    </source>
</evidence>
<dbReference type="PANTHER" id="PTHR43311">
    <property type="entry name" value="GLUTAMATE--TRNA LIGASE"/>
    <property type="match status" value="1"/>
</dbReference>
<feature type="binding site" evidence="8">
    <location>
        <position position="266"/>
    </location>
    <ligand>
        <name>ATP</name>
        <dbReference type="ChEBI" id="CHEBI:30616"/>
    </ligand>
</feature>
<evidence type="ECO:0000256" key="8">
    <source>
        <dbReference type="HAMAP-Rule" id="MF_00022"/>
    </source>
</evidence>
<dbReference type="InterPro" id="IPR020058">
    <property type="entry name" value="Glu/Gln-tRNA-synth_Ib_cat-dom"/>
</dbReference>
<dbReference type="EC" id="6.1.1.17" evidence="8"/>
<dbReference type="FunFam" id="3.40.50.620:FF:000127">
    <property type="entry name" value="Glutamate--tRNA ligase"/>
    <property type="match status" value="1"/>
</dbReference>
<dbReference type="GO" id="GO:0000049">
    <property type="term" value="F:tRNA binding"/>
    <property type="evidence" value="ECO:0007669"/>
    <property type="project" value="InterPro"/>
</dbReference>
<evidence type="ECO:0000259" key="9">
    <source>
        <dbReference type="Pfam" id="PF00749"/>
    </source>
</evidence>
<dbReference type="InterPro" id="IPR004527">
    <property type="entry name" value="Glu-tRNA-ligase_bac/mito"/>
</dbReference>
<evidence type="ECO:0000256" key="5">
    <source>
        <dbReference type="ARBA" id="ARBA00022840"/>
    </source>
</evidence>
<dbReference type="InterPro" id="IPR014729">
    <property type="entry name" value="Rossmann-like_a/b/a_fold"/>
</dbReference>
<dbReference type="GO" id="GO:0005524">
    <property type="term" value="F:ATP binding"/>
    <property type="evidence" value="ECO:0007669"/>
    <property type="project" value="UniProtKB-UniRule"/>
</dbReference>
<dbReference type="InterPro" id="IPR020751">
    <property type="entry name" value="aa-tRNA-synth_I_codon-bd_sub2"/>
</dbReference>
<organism evidence="11 12">
    <name type="scientific">Flexibacter flexilis DSM 6793</name>
    <dbReference type="NCBI Taxonomy" id="927664"/>
    <lineage>
        <taxon>Bacteria</taxon>
        <taxon>Pseudomonadati</taxon>
        <taxon>Bacteroidota</taxon>
        <taxon>Cytophagia</taxon>
        <taxon>Cytophagales</taxon>
        <taxon>Flexibacteraceae</taxon>
        <taxon>Flexibacter</taxon>
    </lineage>
</organism>
<dbReference type="Pfam" id="PF19269">
    <property type="entry name" value="Anticodon_2"/>
    <property type="match status" value="1"/>
</dbReference>
<dbReference type="GO" id="GO:0004818">
    <property type="term" value="F:glutamate-tRNA ligase activity"/>
    <property type="evidence" value="ECO:0007669"/>
    <property type="project" value="UniProtKB-UniRule"/>
</dbReference>
<evidence type="ECO:0000256" key="1">
    <source>
        <dbReference type="ARBA" id="ARBA00007894"/>
    </source>
</evidence>
<dbReference type="Pfam" id="PF00749">
    <property type="entry name" value="tRNA-synt_1c"/>
    <property type="match status" value="1"/>
</dbReference>
<dbReference type="InterPro" id="IPR008925">
    <property type="entry name" value="aa_tRNA-synth_I_cd-bd_sf"/>
</dbReference>
<dbReference type="GO" id="GO:0005829">
    <property type="term" value="C:cytosol"/>
    <property type="evidence" value="ECO:0007669"/>
    <property type="project" value="TreeGrafter"/>
</dbReference>
<keyword evidence="7 8" id="KW-0030">Aminoacyl-tRNA synthetase</keyword>
<proteinExistence type="inferred from homology"/>
<dbReference type="Proteomes" id="UP000199514">
    <property type="component" value="Unassembled WGS sequence"/>
</dbReference>
<dbReference type="InterPro" id="IPR001412">
    <property type="entry name" value="aa-tRNA-synth_I_CS"/>
</dbReference>
<evidence type="ECO:0000256" key="7">
    <source>
        <dbReference type="ARBA" id="ARBA00023146"/>
    </source>
</evidence>
<comment type="subunit">
    <text evidence="8">Monomer.</text>
</comment>
<dbReference type="InterPro" id="IPR033910">
    <property type="entry name" value="GluRS_core"/>
</dbReference>
<comment type="similarity">
    <text evidence="1 8">Belongs to the class-I aminoacyl-tRNA synthetase family. Glutamate--tRNA ligase type 1 subfamily.</text>
</comment>
<comment type="caution">
    <text evidence="8">Lacks conserved residue(s) required for the propagation of feature annotation.</text>
</comment>
<evidence type="ECO:0000256" key="2">
    <source>
        <dbReference type="ARBA" id="ARBA00022490"/>
    </source>
</evidence>
<dbReference type="RefSeq" id="WP_091508316.1">
    <property type="nucleotide sequence ID" value="NZ_FOLE01000002.1"/>
</dbReference>
<comment type="subcellular location">
    <subcellularLocation>
        <location evidence="8">Cytoplasm</location>
    </subcellularLocation>
</comment>
<keyword evidence="2 8" id="KW-0963">Cytoplasm</keyword>
<feature type="domain" description="Aminoacyl-tRNA synthetase class I anticodon-binding" evidence="10">
    <location>
        <begin position="375"/>
        <end position="508"/>
    </location>
</feature>
<evidence type="ECO:0000313" key="12">
    <source>
        <dbReference type="Proteomes" id="UP000199514"/>
    </source>
</evidence>
<dbReference type="GO" id="GO:0008270">
    <property type="term" value="F:zinc ion binding"/>
    <property type="evidence" value="ECO:0007669"/>
    <property type="project" value="InterPro"/>
</dbReference>
<dbReference type="Gene3D" id="3.40.50.620">
    <property type="entry name" value="HUPs"/>
    <property type="match status" value="1"/>
</dbReference>
<dbReference type="SUPFAM" id="SSF48163">
    <property type="entry name" value="An anticodon-binding domain of class I aminoacyl-tRNA synthetases"/>
    <property type="match status" value="1"/>
</dbReference>
<evidence type="ECO:0000259" key="10">
    <source>
        <dbReference type="Pfam" id="PF19269"/>
    </source>
</evidence>
<dbReference type="PRINTS" id="PR00987">
    <property type="entry name" value="TRNASYNTHGLU"/>
</dbReference>